<dbReference type="GO" id="GO:0009898">
    <property type="term" value="C:cytoplasmic side of plasma membrane"/>
    <property type="evidence" value="ECO:0007669"/>
    <property type="project" value="TreeGrafter"/>
</dbReference>
<organism evidence="3 4">
    <name type="scientific">Caproicibacterium amylolyticum</name>
    <dbReference type="NCBI Taxonomy" id="2766537"/>
    <lineage>
        <taxon>Bacteria</taxon>
        <taxon>Bacillati</taxon>
        <taxon>Bacillota</taxon>
        <taxon>Clostridia</taxon>
        <taxon>Eubacteriales</taxon>
        <taxon>Oscillospiraceae</taxon>
        <taxon>Caproicibacterium</taxon>
    </lineage>
</organism>
<dbReference type="GO" id="GO:0051782">
    <property type="term" value="P:negative regulation of cell division"/>
    <property type="evidence" value="ECO:0007669"/>
    <property type="project" value="TreeGrafter"/>
</dbReference>
<evidence type="ECO:0000256" key="1">
    <source>
        <dbReference type="ARBA" id="ARBA00022741"/>
    </source>
</evidence>
<reference evidence="3 4" key="1">
    <citation type="submission" date="2020-08" db="EMBL/GenBank/DDBJ databases">
        <authorList>
            <person name="Ren C."/>
            <person name="Gu Y."/>
            <person name="Xu Y."/>
        </authorList>
    </citation>
    <scope>NUCLEOTIDE SEQUENCE [LARGE SCALE GENOMIC DNA]</scope>
    <source>
        <strain evidence="3 4">LBM18003</strain>
    </source>
</reference>
<keyword evidence="4" id="KW-1185">Reference proteome</keyword>
<dbReference type="PANTHER" id="PTHR43384:SF6">
    <property type="entry name" value="SEPTUM SITE-DETERMINING PROTEIN MIND HOMOLOG, CHLOROPLASTIC"/>
    <property type="match status" value="1"/>
</dbReference>
<evidence type="ECO:0000313" key="4">
    <source>
        <dbReference type="Proteomes" id="UP000516046"/>
    </source>
</evidence>
<dbReference type="KEGG" id="caml:H6X83_00235"/>
<gene>
    <name evidence="3" type="ORF">H6X83_00235</name>
</gene>
<dbReference type="GO" id="GO:0005524">
    <property type="term" value="F:ATP binding"/>
    <property type="evidence" value="ECO:0007669"/>
    <property type="project" value="UniProtKB-KW"/>
</dbReference>
<dbReference type="EMBL" id="CP060696">
    <property type="protein sequence ID" value="QNO18136.1"/>
    <property type="molecule type" value="Genomic_DNA"/>
</dbReference>
<dbReference type="Proteomes" id="UP000516046">
    <property type="component" value="Chromosome"/>
</dbReference>
<keyword evidence="1" id="KW-0547">Nucleotide-binding</keyword>
<accession>A0A7G9WHH4</accession>
<dbReference type="InterPro" id="IPR050625">
    <property type="entry name" value="ParA/MinD_ATPase"/>
</dbReference>
<dbReference type="Pfam" id="PF10609">
    <property type="entry name" value="ParA"/>
    <property type="match status" value="1"/>
</dbReference>
<sequence length="247" mass="25608">MGAVTVITSGKGGVGKSTTTAHTGLALAARGRRVLLLDCDAGLGCLDMLLGVSQRRVFDLSDVVSGAASPAKAIYASPLMPGLFLMPAPLHEEDLVSAGVMQQLVPALARHYDHILIDCPAGVGTGFRSACAAADRAVVVSTPDGVSAAAAAKARDHLLELGVTEQRLVINRFSGSFFRQAHFFSDLDAVIDATGIQLIAVVPEDSALRAAAVNGLPPKDCPAVLAFARLALRLEGRDVPLPPLQKL</sequence>
<protein>
    <submittedName>
        <fullName evidence="3">P-loop NTPase</fullName>
    </submittedName>
</protein>
<keyword evidence="2" id="KW-0067">ATP-binding</keyword>
<dbReference type="InterPro" id="IPR033756">
    <property type="entry name" value="YlxH/NBP35"/>
</dbReference>
<dbReference type="GO" id="GO:0016887">
    <property type="term" value="F:ATP hydrolysis activity"/>
    <property type="evidence" value="ECO:0007669"/>
    <property type="project" value="TreeGrafter"/>
</dbReference>
<dbReference type="Gene3D" id="3.40.50.300">
    <property type="entry name" value="P-loop containing nucleotide triphosphate hydrolases"/>
    <property type="match status" value="1"/>
</dbReference>
<evidence type="ECO:0000313" key="3">
    <source>
        <dbReference type="EMBL" id="QNO18136.1"/>
    </source>
</evidence>
<proteinExistence type="predicted"/>
<name>A0A7G9WHH4_9FIRM</name>
<evidence type="ECO:0000256" key="2">
    <source>
        <dbReference type="ARBA" id="ARBA00022840"/>
    </source>
</evidence>
<dbReference type="PANTHER" id="PTHR43384">
    <property type="entry name" value="SEPTUM SITE-DETERMINING PROTEIN MIND HOMOLOG, CHLOROPLASTIC-RELATED"/>
    <property type="match status" value="1"/>
</dbReference>
<dbReference type="RefSeq" id="WP_212507200.1">
    <property type="nucleotide sequence ID" value="NZ_CP060696.1"/>
</dbReference>
<dbReference type="InterPro" id="IPR027417">
    <property type="entry name" value="P-loop_NTPase"/>
</dbReference>
<dbReference type="SUPFAM" id="SSF52540">
    <property type="entry name" value="P-loop containing nucleoside triphosphate hydrolases"/>
    <property type="match status" value="1"/>
</dbReference>
<dbReference type="GO" id="GO:0005829">
    <property type="term" value="C:cytosol"/>
    <property type="evidence" value="ECO:0007669"/>
    <property type="project" value="TreeGrafter"/>
</dbReference>
<dbReference type="AlphaFoldDB" id="A0A7G9WHH4"/>